<feature type="compositionally biased region" description="Polar residues" evidence="7">
    <location>
        <begin position="51"/>
        <end position="64"/>
    </location>
</feature>
<evidence type="ECO:0000313" key="11">
    <source>
        <dbReference type="EMBL" id="MDT0328505.1"/>
    </source>
</evidence>
<accession>A0ABU2M8L9</accession>
<dbReference type="SUPFAM" id="SSF52540">
    <property type="entry name" value="P-loop containing nucleoside triphosphate hydrolases"/>
    <property type="match status" value="1"/>
</dbReference>
<evidence type="ECO:0000256" key="1">
    <source>
        <dbReference type="ARBA" id="ARBA00004651"/>
    </source>
</evidence>
<keyword evidence="12" id="KW-1185">Reference proteome</keyword>
<evidence type="ECO:0000256" key="8">
    <source>
        <dbReference type="SAM" id="Phobius"/>
    </source>
</evidence>
<evidence type="ECO:0000256" key="6">
    <source>
        <dbReference type="ARBA" id="ARBA00023136"/>
    </source>
</evidence>
<evidence type="ECO:0000256" key="5">
    <source>
        <dbReference type="ARBA" id="ARBA00022989"/>
    </source>
</evidence>
<dbReference type="Pfam" id="PF00005">
    <property type="entry name" value="ABC_tran"/>
    <property type="match status" value="1"/>
</dbReference>
<dbReference type="RefSeq" id="WP_311511219.1">
    <property type="nucleotide sequence ID" value="NZ_JAVREP010000004.1"/>
</dbReference>
<dbReference type="InterPro" id="IPR011527">
    <property type="entry name" value="ABC1_TM_dom"/>
</dbReference>
<dbReference type="Proteomes" id="UP001183390">
    <property type="component" value="Unassembled WGS sequence"/>
</dbReference>
<keyword evidence="4 11" id="KW-0067">ATP-binding</keyword>
<feature type="region of interest" description="Disordered" evidence="7">
    <location>
        <begin position="1"/>
        <end position="75"/>
    </location>
</feature>
<feature type="compositionally biased region" description="Pro residues" evidence="7">
    <location>
        <begin position="17"/>
        <end position="28"/>
    </location>
</feature>
<comment type="caution">
    <text evidence="11">The sequence shown here is derived from an EMBL/GenBank/DDBJ whole genome shotgun (WGS) entry which is preliminary data.</text>
</comment>
<dbReference type="InterPro" id="IPR027417">
    <property type="entry name" value="P-loop_NTPase"/>
</dbReference>
<dbReference type="Gene3D" id="3.40.50.300">
    <property type="entry name" value="P-loop containing nucleotide triphosphate hydrolases"/>
    <property type="match status" value="1"/>
</dbReference>
<dbReference type="InterPro" id="IPR003593">
    <property type="entry name" value="AAA+_ATPase"/>
</dbReference>
<evidence type="ECO:0000256" key="3">
    <source>
        <dbReference type="ARBA" id="ARBA00022741"/>
    </source>
</evidence>
<dbReference type="SUPFAM" id="SSF90123">
    <property type="entry name" value="ABC transporter transmembrane region"/>
    <property type="match status" value="1"/>
</dbReference>
<organism evidence="11 12">
    <name type="scientific">Nocardiopsis lambiniae</name>
    <dbReference type="NCBI Taxonomy" id="3075539"/>
    <lineage>
        <taxon>Bacteria</taxon>
        <taxon>Bacillati</taxon>
        <taxon>Actinomycetota</taxon>
        <taxon>Actinomycetes</taxon>
        <taxon>Streptosporangiales</taxon>
        <taxon>Nocardiopsidaceae</taxon>
        <taxon>Nocardiopsis</taxon>
    </lineage>
</organism>
<evidence type="ECO:0000259" key="9">
    <source>
        <dbReference type="PROSITE" id="PS50893"/>
    </source>
</evidence>
<evidence type="ECO:0000256" key="2">
    <source>
        <dbReference type="ARBA" id="ARBA00022692"/>
    </source>
</evidence>
<keyword evidence="5 8" id="KW-1133">Transmembrane helix</keyword>
<keyword evidence="2 8" id="KW-0812">Transmembrane</keyword>
<dbReference type="PANTHER" id="PTHR43394">
    <property type="entry name" value="ATP-DEPENDENT PERMEASE MDL1, MITOCHONDRIAL"/>
    <property type="match status" value="1"/>
</dbReference>
<dbReference type="Gene3D" id="1.20.1560.10">
    <property type="entry name" value="ABC transporter type 1, transmembrane domain"/>
    <property type="match status" value="1"/>
</dbReference>
<dbReference type="EMBL" id="JAVREP010000004">
    <property type="protein sequence ID" value="MDT0328505.1"/>
    <property type="molecule type" value="Genomic_DNA"/>
</dbReference>
<feature type="transmembrane region" description="Helical" evidence="8">
    <location>
        <begin position="126"/>
        <end position="146"/>
    </location>
</feature>
<evidence type="ECO:0000256" key="4">
    <source>
        <dbReference type="ARBA" id="ARBA00022840"/>
    </source>
</evidence>
<comment type="subcellular location">
    <subcellularLocation>
        <location evidence="1">Cell membrane</location>
        <topology evidence="1">Multi-pass membrane protein</topology>
    </subcellularLocation>
</comment>
<feature type="domain" description="ABC transmembrane type-1" evidence="10">
    <location>
        <begin position="241"/>
        <end position="415"/>
    </location>
</feature>
<feature type="transmembrane region" description="Helical" evidence="8">
    <location>
        <begin position="166"/>
        <end position="188"/>
    </location>
</feature>
<keyword evidence="6 8" id="KW-0472">Membrane</keyword>
<reference evidence="12" key="1">
    <citation type="submission" date="2023-07" db="EMBL/GenBank/DDBJ databases">
        <title>30 novel species of actinomycetes from the DSMZ collection.</title>
        <authorList>
            <person name="Nouioui I."/>
        </authorList>
    </citation>
    <scope>NUCLEOTIDE SEQUENCE [LARGE SCALE GENOMIC DNA]</scope>
    <source>
        <strain evidence="12">DSM 44743</strain>
    </source>
</reference>
<sequence length="720" mass="76761">MRAHDADTTDENDAPSPAAPAPPSPTGSPPGADRPTTPTDPSPAAEIPSASGVTTAGDPTNTEGPGNAEDGETPDAADDAEALSVNGHRRFRDEAAQATWRTMARRMPALVGHALALGWRAGPGDLIATAVFGLGMGAATAWALVATTSVLEEVFAATPTPDRVTAALPSLFLLALALITRGACGALAGRAQARLEPKVVLAAERRFNEVVTGVRVAAFDDSSFNDHVFRGYVGGCDRTGALVRHTVDVLTGLVGITAAAGVLGALHPVLLPLILVAMVPQWWSSAASARLRYRMTLRLTEVMRRKFMLQHLMIDRRTAAEVRSYTMGPRLRDEFDRFAHRELEARLRLATRMALIRVAGGALGGTATAVVFVVLGLLLFEEVVPIAAAGAAVVAVRVAQGALGTMLSAVNQVYESGLYVADLMSLEETARERTPRPDLPPAPDGFARIRVEDVTFTYPGSEDDENGEGDTPEPALSGVDLVLPRGRTVALVGENGSGKSTLAKLLAGLYTPERGRVRWDDTDLSEVDADDLRSRIAVIAQDHTHWPMTARGNVVMSGPEGEPDRLARAARSSHADTVVESLPRGWETLLDKRFAHGHEPSGGQWQRLAAARGFHRGDDGAAVPLLIADEPTSALDARAEHRFFASLHAHAGRTGATVVLITHRLASVRMADLIVVLDRGRVVALGSHAELMAREGVYRELWELQAQAYRDGEERVDRPV</sequence>
<dbReference type="GO" id="GO:0005524">
    <property type="term" value="F:ATP binding"/>
    <property type="evidence" value="ECO:0007669"/>
    <property type="project" value="UniProtKB-KW"/>
</dbReference>
<gene>
    <name evidence="11" type="ORF">RM479_08770</name>
</gene>
<dbReference type="PROSITE" id="PS50893">
    <property type="entry name" value="ABC_TRANSPORTER_2"/>
    <property type="match status" value="1"/>
</dbReference>
<dbReference type="PANTHER" id="PTHR43394:SF1">
    <property type="entry name" value="ATP-BINDING CASSETTE SUB-FAMILY B MEMBER 10, MITOCHONDRIAL"/>
    <property type="match status" value="1"/>
</dbReference>
<keyword evidence="3" id="KW-0547">Nucleotide-binding</keyword>
<dbReference type="InterPro" id="IPR003439">
    <property type="entry name" value="ABC_transporter-like_ATP-bd"/>
</dbReference>
<name>A0ABU2M8L9_9ACTN</name>
<dbReference type="InterPro" id="IPR036640">
    <property type="entry name" value="ABC1_TM_sf"/>
</dbReference>
<evidence type="ECO:0000259" key="10">
    <source>
        <dbReference type="PROSITE" id="PS50929"/>
    </source>
</evidence>
<dbReference type="PROSITE" id="PS50929">
    <property type="entry name" value="ABC_TM1F"/>
    <property type="match status" value="1"/>
</dbReference>
<dbReference type="InterPro" id="IPR039421">
    <property type="entry name" value="Type_1_exporter"/>
</dbReference>
<feature type="domain" description="ABC transporter" evidence="9">
    <location>
        <begin position="449"/>
        <end position="704"/>
    </location>
</feature>
<dbReference type="SMART" id="SM00382">
    <property type="entry name" value="AAA"/>
    <property type="match status" value="1"/>
</dbReference>
<proteinExistence type="predicted"/>
<feature type="transmembrane region" description="Helical" evidence="8">
    <location>
        <begin position="354"/>
        <end position="380"/>
    </location>
</feature>
<evidence type="ECO:0000256" key="7">
    <source>
        <dbReference type="SAM" id="MobiDB-lite"/>
    </source>
</evidence>
<evidence type="ECO:0000313" key="12">
    <source>
        <dbReference type="Proteomes" id="UP001183390"/>
    </source>
</evidence>
<protein>
    <submittedName>
        <fullName evidence="11">ABC transporter ATP-binding protein</fullName>
    </submittedName>
</protein>